<dbReference type="EMBL" id="JAGTXO010000002">
    <property type="protein sequence ID" value="KAG8469899.1"/>
    <property type="molecule type" value="Genomic_DNA"/>
</dbReference>
<sequence>MHRGPFRCECGELHDTYDESNDLEPYIHTDGVTCLNESVPGACRHVFRPLARRRGEHLELRSDDDDPELLIHVPFTVAVKVRSLVIVGEPGSSAPAHVRAFVNHDGLDFSDAARLPPVQEWDLAREATVELEYPTLRAKFQNVQSITLHVTANHGGTAEPCATSICYIAFQGEGTANKRGIVDAIYEVQAVPENTGVPGLGMGTADAAGF</sequence>
<dbReference type="GO" id="GO:0005737">
    <property type="term" value="C:cytoplasm"/>
    <property type="evidence" value="ECO:0007669"/>
    <property type="project" value="UniProtKB-ARBA"/>
</dbReference>
<evidence type="ECO:0000259" key="2">
    <source>
        <dbReference type="PROSITE" id="PS51532"/>
    </source>
</evidence>
<dbReference type="InterPro" id="IPR045099">
    <property type="entry name" value="PITH1-like"/>
</dbReference>
<dbReference type="AlphaFoldDB" id="A0A8J6CEQ2"/>
<dbReference type="Pfam" id="PF06201">
    <property type="entry name" value="PITH"/>
    <property type="match status" value="1"/>
</dbReference>
<keyword evidence="4" id="KW-1185">Reference proteome</keyword>
<feature type="domain" description="PITH" evidence="2">
    <location>
        <begin position="12"/>
        <end position="190"/>
    </location>
</feature>
<evidence type="ECO:0000313" key="3">
    <source>
        <dbReference type="EMBL" id="KAG8469899.1"/>
    </source>
</evidence>
<name>A0A8J6CEQ2_DIALT</name>
<dbReference type="InterPro" id="IPR010400">
    <property type="entry name" value="PITH_dom"/>
</dbReference>
<dbReference type="PANTHER" id="PTHR12175:SF1">
    <property type="entry name" value="PITH DOMAIN-CONTAINING PROTEIN 1"/>
    <property type="match status" value="1"/>
</dbReference>
<accession>A0A8J6CEQ2</accession>
<reference evidence="3" key="1">
    <citation type="submission" date="2021-05" db="EMBL/GenBank/DDBJ databases">
        <title>The genome of the haptophyte Pavlova lutheri (Diacronema luteri, Pavlovales) - a model for lipid biosynthesis in eukaryotic algae.</title>
        <authorList>
            <person name="Hulatt C.J."/>
            <person name="Posewitz M.C."/>
        </authorList>
    </citation>
    <scope>NUCLEOTIDE SEQUENCE</scope>
    <source>
        <strain evidence="3">NIVA-4/92</strain>
    </source>
</reference>
<organism evidence="3 4">
    <name type="scientific">Diacronema lutheri</name>
    <name type="common">Unicellular marine alga</name>
    <name type="synonym">Monochrysis lutheri</name>
    <dbReference type="NCBI Taxonomy" id="2081491"/>
    <lineage>
        <taxon>Eukaryota</taxon>
        <taxon>Haptista</taxon>
        <taxon>Haptophyta</taxon>
        <taxon>Pavlovophyceae</taxon>
        <taxon>Pavlovales</taxon>
        <taxon>Pavlovaceae</taxon>
        <taxon>Diacronema</taxon>
    </lineage>
</organism>
<dbReference type="Proteomes" id="UP000751190">
    <property type="component" value="Unassembled WGS sequence"/>
</dbReference>
<protein>
    <recommendedName>
        <fullName evidence="2">PITH domain-containing protein</fullName>
    </recommendedName>
</protein>
<dbReference type="PANTHER" id="PTHR12175">
    <property type="entry name" value="AD039 HT014 THIOREDOXIN FAMILY TRP26"/>
    <property type="match status" value="1"/>
</dbReference>
<dbReference type="InterPro" id="IPR037047">
    <property type="entry name" value="PITH_dom_sf"/>
</dbReference>
<dbReference type="PROSITE" id="PS51532">
    <property type="entry name" value="PITH"/>
    <property type="match status" value="1"/>
</dbReference>
<dbReference type="OrthoDB" id="2635at2759"/>
<evidence type="ECO:0000313" key="4">
    <source>
        <dbReference type="Proteomes" id="UP000751190"/>
    </source>
</evidence>
<gene>
    <name evidence="3" type="ORF">KFE25_006354</name>
</gene>
<dbReference type="InterPro" id="IPR008979">
    <property type="entry name" value="Galactose-bd-like_sf"/>
</dbReference>
<comment type="caution">
    <text evidence="3">The sequence shown here is derived from an EMBL/GenBank/DDBJ whole genome shotgun (WGS) entry which is preliminary data.</text>
</comment>
<proteinExistence type="inferred from homology"/>
<comment type="similarity">
    <text evidence="1">Belongs to the PITHD1 family.</text>
</comment>
<dbReference type="OMA" id="SHEVTIC"/>
<evidence type="ECO:0000256" key="1">
    <source>
        <dbReference type="ARBA" id="ARBA00025788"/>
    </source>
</evidence>
<dbReference type="Gene3D" id="2.60.120.470">
    <property type="entry name" value="PITH domain"/>
    <property type="match status" value="1"/>
</dbReference>
<dbReference type="SUPFAM" id="SSF49785">
    <property type="entry name" value="Galactose-binding domain-like"/>
    <property type="match status" value="1"/>
</dbReference>